<feature type="transmembrane region" description="Helical" evidence="1">
    <location>
        <begin position="52"/>
        <end position="78"/>
    </location>
</feature>
<feature type="transmembrane region" description="Helical" evidence="1">
    <location>
        <begin position="99"/>
        <end position="121"/>
    </location>
</feature>
<proteinExistence type="predicted"/>
<reference evidence="2 3" key="1">
    <citation type="submission" date="2018-11" db="EMBL/GenBank/DDBJ databases">
        <authorList>
            <consortium name="Pathogen Informatics"/>
        </authorList>
    </citation>
    <scope>NUCLEOTIDE SEQUENCE [LARGE SCALE GENOMIC DNA]</scope>
</reference>
<dbReference type="PANTHER" id="PTHR45757:SF17">
    <property type="entry name" value="MAJOR FACILITATOR SUPERFAMILY (MFS) PROFILE DOMAIN-CONTAINING PROTEIN"/>
    <property type="match status" value="1"/>
</dbReference>
<feature type="transmembrane region" description="Helical" evidence="1">
    <location>
        <begin position="159"/>
        <end position="183"/>
    </location>
</feature>
<dbReference type="OrthoDB" id="2985014at2759"/>
<dbReference type="EMBL" id="UYRV01013925">
    <property type="protein sequence ID" value="VDK59954.1"/>
    <property type="molecule type" value="Genomic_DNA"/>
</dbReference>
<keyword evidence="1" id="KW-0812">Transmembrane</keyword>
<evidence type="ECO:0000256" key="1">
    <source>
        <dbReference type="SAM" id="Phobius"/>
    </source>
</evidence>
<accession>A0A3P6SYI8</accession>
<protein>
    <recommendedName>
        <fullName evidence="4">Major facilitator superfamily (MFS) profile domain-containing protein</fullName>
    </recommendedName>
</protein>
<sequence length="227" mass="26438">MFILWIIFYRDDPQLHSCVSGKELSKIQQNKTRAHIERDSFLPYKEIITNKVILIIWFNAFTEMTTVTLLLVYAPTYFHKVLGYDIPTTGKIFDERYKMWFFNSISVGLAGVCCTLIGVFSSEWPQTGVTLFTLVITCMGFNPGGFYKCGTLHSRQYAHFVLAAIQFMKCVAMFVAPGTVALFVRDERRYEQWRYVYWINGILLIIVSTVQRYKQFERDGCEPNLSY</sequence>
<gene>
    <name evidence="2" type="ORF">CGOC_LOCUS4845</name>
</gene>
<dbReference type="Proteomes" id="UP000271889">
    <property type="component" value="Unassembled WGS sequence"/>
</dbReference>
<dbReference type="SUPFAM" id="SSF103473">
    <property type="entry name" value="MFS general substrate transporter"/>
    <property type="match status" value="1"/>
</dbReference>
<feature type="transmembrane region" description="Helical" evidence="1">
    <location>
        <begin position="195"/>
        <end position="213"/>
    </location>
</feature>
<keyword evidence="1" id="KW-0472">Membrane</keyword>
<dbReference type="AlphaFoldDB" id="A0A3P6SYI8"/>
<feature type="transmembrane region" description="Helical" evidence="1">
    <location>
        <begin position="127"/>
        <end position="147"/>
    </location>
</feature>
<dbReference type="Gene3D" id="1.20.1250.20">
    <property type="entry name" value="MFS general substrate transporter like domains"/>
    <property type="match status" value="1"/>
</dbReference>
<evidence type="ECO:0000313" key="2">
    <source>
        <dbReference type="EMBL" id="VDK59954.1"/>
    </source>
</evidence>
<dbReference type="PANTHER" id="PTHR45757">
    <property type="entry name" value="PROTEIN CBG23364-RELATED"/>
    <property type="match status" value="1"/>
</dbReference>
<evidence type="ECO:0000313" key="3">
    <source>
        <dbReference type="Proteomes" id="UP000271889"/>
    </source>
</evidence>
<organism evidence="2 3">
    <name type="scientific">Cylicostephanus goldi</name>
    <name type="common">Nematode worm</name>
    <dbReference type="NCBI Taxonomy" id="71465"/>
    <lineage>
        <taxon>Eukaryota</taxon>
        <taxon>Metazoa</taxon>
        <taxon>Ecdysozoa</taxon>
        <taxon>Nematoda</taxon>
        <taxon>Chromadorea</taxon>
        <taxon>Rhabditida</taxon>
        <taxon>Rhabditina</taxon>
        <taxon>Rhabditomorpha</taxon>
        <taxon>Strongyloidea</taxon>
        <taxon>Strongylidae</taxon>
        <taxon>Cylicostephanus</taxon>
    </lineage>
</organism>
<evidence type="ECO:0008006" key="4">
    <source>
        <dbReference type="Google" id="ProtNLM"/>
    </source>
</evidence>
<dbReference type="InterPro" id="IPR036259">
    <property type="entry name" value="MFS_trans_sf"/>
</dbReference>
<dbReference type="GO" id="GO:0016020">
    <property type="term" value="C:membrane"/>
    <property type="evidence" value="ECO:0007669"/>
    <property type="project" value="TreeGrafter"/>
</dbReference>
<keyword evidence="3" id="KW-1185">Reference proteome</keyword>
<name>A0A3P6SYI8_CYLGO</name>
<keyword evidence="1" id="KW-1133">Transmembrane helix</keyword>